<protein>
    <recommendedName>
        <fullName evidence="6">Tetratricopeptide repeat protein</fullName>
    </recommendedName>
</protein>
<dbReference type="Proteomes" id="UP001156870">
    <property type="component" value="Unassembled WGS sequence"/>
</dbReference>
<reference evidence="4 5" key="1">
    <citation type="journal article" date="2014" name="Int. J. Syst. Evol. Microbiol.">
        <title>Complete genome sequence of Corynebacterium casei LMG S-19264T (=DSM 44701T), isolated from a smear-ripened cheese.</title>
        <authorList>
            <consortium name="US DOE Joint Genome Institute (JGI-PGF)"/>
            <person name="Walter F."/>
            <person name="Albersmeier A."/>
            <person name="Kalinowski J."/>
            <person name="Ruckert C."/>
        </authorList>
    </citation>
    <scope>NUCLEOTIDE SEQUENCE [LARGE SCALE GENOMIC DNA]</scope>
    <source>
        <strain evidence="4 5">NBRC 110095</strain>
    </source>
</reference>
<dbReference type="PANTHER" id="PTHR12558">
    <property type="entry name" value="CELL DIVISION CYCLE 16,23,27"/>
    <property type="match status" value="1"/>
</dbReference>
<evidence type="ECO:0000256" key="2">
    <source>
        <dbReference type="ARBA" id="ARBA00022803"/>
    </source>
</evidence>
<evidence type="ECO:0000256" key="1">
    <source>
        <dbReference type="ARBA" id="ARBA00022737"/>
    </source>
</evidence>
<keyword evidence="1" id="KW-0677">Repeat</keyword>
<accession>A0AA37T4D4</accession>
<dbReference type="Pfam" id="PF13432">
    <property type="entry name" value="TPR_16"/>
    <property type="match status" value="1"/>
</dbReference>
<name>A0AA37T4D4_9GAMM</name>
<dbReference type="EMBL" id="BSPD01000020">
    <property type="protein sequence ID" value="GLS24883.1"/>
    <property type="molecule type" value="Genomic_DNA"/>
</dbReference>
<keyword evidence="2 3" id="KW-0802">TPR repeat</keyword>
<organism evidence="4 5">
    <name type="scientific">Marinibactrum halimedae</name>
    <dbReference type="NCBI Taxonomy" id="1444977"/>
    <lineage>
        <taxon>Bacteria</taxon>
        <taxon>Pseudomonadati</taxon>
        <taxon>Pseudomonadota</taxon>
        <taxon>Gammaproteobacteria</taxon>
        <taxon>Cellvibrionales</taxon>
        <taxon>Cellvibrionaceae</taxon>
        <taxon>Marinibactrum</taxon>
    </lineage>
</organism>
<evidence type="ECO:0000313" key="4">
    <source>
        <dbReference type="EMBL" id="GLS24883.1"/>
    </source>
</evidence>
<dbReference type="InterPro" id="IPR013105">
    <property type="entry name" value="TPR_2"/>
</dbReference>
<comment type="caution">
    <text evidence="4">The sequence shown here is derived from an EMBL/GenBank/DDBJ whole genome shotgun (WGS) entry which is preliminary data.</text>
</comment>
<dbReference type="InterPro" id="IPR019734">
    <property type="entry name" value="TPR_rpt"/>
</dbReference>
<dbReference type="Gene3D" id="1.25.40.10">
    <property type="entry name" value="Tetratricopeptide repeat domain"/>
    <property type="match status" value="2"/>
</dbReference>
<evidence type="ECO:0000313" key="5">
    <source>
        <dbReference type="Proteomes" id="UP001156870"/>
    </source>
</evidence>
<evidence type="ECO:0000256" key="3">
    <source>
        <dbReference type="PROSITE-ProRule" id="PRU00339"/>
    </source>
</evidence>
<dbReference type="InterPro" id="IPR011990">
    <property type="entry name" value="TPR-like_helical_dom_sf"/>
</dbReference>
<dbReference type="Pfam" id="PF07719">
    <property type="entry name" value="TPR_2"/>
    <property type="match status" value="1"/>
</dbReference>
<sequence>MSCMARGSDIVLLLSHLFARCGECASLRRIVLLFFTPFFLISCTHVHHAPIEAEALKVLLSGEPLFGSAAHEIELPSENPLALTEEMKRYADLMVGRALKKGDRAETLHQTILHPGALGLDYQPYLTLTAAEAFDQRQGNCLTFTALYYAMGKYLGLKVFINEVEVPLTWDLQGDQTFVLFRHVNAMVKVNHLTRIIVDLDMNSYNQGVSETTLSEQELTVQYYNNRAMESLNANQYKKAFGYFKKALTLNPSDAAIWSNFGVFYNRLGHDVEAEIAFKHALMLKPSHRPPAMNLVHLYENRGETENALQYERLVRFHQSKNPFYQYYLAKRFYDQQRWNEARTKIQNAITLNQDEHRFYHLQAQIMHQLGDHERALRSLTKAAEVAEVYDRARYERKLSALNQ</sequence>
<feature type="repeat" description="TPR" evidence="3">
    <location>
        <begin position="221"/>
        <end position="254"/>
    </location>
</feature>
<dbReference type="AlphaFoldDB" id="A0AA37T4D4"/>
<feature type="repeat" description="TPR" evidence="3">
    <location>
        <begin position="255"/>
        <end position="288"/>
    </location>
</feature>
<gene>
    <name evidence="4" type="ORF">GCM10007877_05970</name>
</gene>
<evidence type="ECO:0008006" key="6">
    <source>
        <dbReference type="Google" id="ProtNLM"/>
    </source>
</evidence>
<dbReference type="PANTHER" id="PTHR12558:SF13">
    <property type="entry name" value="CELL DIVISION CYCLE PROTEIN 27 HOMOLOG"/>
    <property type="match status" value="1"/>
</dbReference>
<dbReference type="SUPFAM" id="SSF48452">
    <property type="entry name" value="TPR-like"/>
    <property type="match status" value="1"/>
</dbReference>
<proteinExistence type="predicted"/>
<keyword evidence="5" id="KW-1185">Reference proteome</keyword>
<dbReference type="SMART" id="SM00028">
    <property type="entry name" value="TPR"/>
    <property type="match status" value="4"/>
</dbReference>
<dbReference type="PROSITE" id="PS50005">
    <property type="entry name" value="TPR"/>
    <property type="match status" value="2"/>
</dbReference>